<feature type="domain" description="C2H2-type" evidence="8">
    <location>
        <begin position="580"/>
        <end position="607"/>
    </location>
</feature>
<dbReference type="Gene3D" id="3.30.160.60">
    <property type="entry name" value="Classic Zinc Finger"/>
    <property type="match status" value="11"/>
</dbReference>
<dbReference type="SUPFAM" id="SSF109640">
    <property type="entry name" value="KRAB domain (Kruppel-associated box)"/>
    <property type="match status" value="1"/>
</dbReference>
<feature type="domain" description="C2H2-type" evidence="8">
    <location>
        <begin position="613"/>
        <end position="640"/>
    </location>
</feature>
<keyword evidence="3 6" id="KW-0863">Zinc-finger</keyword>
<dbReference type="SMART" id="SM00349">
    <property type="entry name" value="KRAB"/>
    <property type="match status" value="1"/>
</dbReference>
<organism evidence="10 11">
    <name type="scientific">Rangifer tarandus platyrhynchus</name>
    <name type="common">Svalbard reindeer</name>
    <dbReference type="NCBI Taxonomy" id="3082113"/>
    <lineage>
        <taxon>Eukaryota</taxon>
        <taxon>Metazoa</taxon>
        <taxon>Chordata</taxon>
        <taxon>Craniata</taxon>
        <taxon>Vertebrata</taxon>
        <taxon>Euteleostomi</taxon>
        <taxon>Mammalia</taxon>
        <taxon>Eutheria</taxon>
        <taxon>Laurasiatheria</taxon>
        <taxon>Artiodactyla</taxon>
        <taxon>Ruminantia</taxon>
        <taxon>Pecora</taxon>
        <taxon>Cervidae</taxon>
        <taxon>Odocoileinae</taxon>
        <taxon>Rangifer</taxon>
    </lineage>
</organism>
<dbReference type="CDD" id="cd07765">
    <property type="entry name" value="KRAB_A-box"/>
    <property type="match status" value="1"/>
</dbReference>
<keyword evidence="1" id="KW-0479">Metal-binding</keyword>
<reference evidence="10" key="1">
    <citation type="submission" date="2023-04" db="EMBL/GenBank/DDBJ databases">
        <authorList>
            <consortium name="ELIXIR-Norway"/>
        </authorList>
    </citation>
    <scope>NUCLEOTIDE SEQUENCE [LARGE SCALE GENOMIC DNA]</scope>
</reference>
<sequence length="748" mass="83604">MVGSTFGGLICCFSKRMKTAELSRMLPGQSHLRVLAYAYPSACTVILSLDSEMQAATYERPSVLSTEAWGSVEDLRHGVRSPPRQRLGGTAIGSGKSVIDVHESGASEGQDSGVFAWPQRVGRDFRRRHCSLSFVPGGAAAYTPWNVRRRLPGGRSGTLFAPWHSLLSSAHRPSYPSLGFSAPRLRPKFRGGSFRFILGTVEALSATINLRHPTQCVWVGLGEPAGSSRPPPDTAPPSSQAVTGPAESLMDPGQPTYWPPGLAVSSWGSLVAFEEVAMHFSREEWELLDEAQRQLYHTVMLETLELVTSLGCWPVVEGEELPSEKNASGEVVAQVRTPNVPPSMQKADSCDTCEPLLKNILQLDDHQRHTGETPCTCLAYGRKFWFGANLHQHQEYNGEKPFQWNRDRDLFVKSSTASLSEKPITCGLGGQDVSDSHDLLQPPSMNGSGEPHSSTKGREKFHTGVKDYACSDCGKTFSHKLTLIHHQRIHTGERPYECSECGKAFNNSSALMQHWRVHTGERPFECSECGRAFNNNSNLAQHQKVHTGERPFGCSECGRDFSQSSHLLRHQKVHTGERPFACGECGKTFSNSSTLIQHQKVHTGQRPYRERPYECNECGKFFSQKSILTKHQKVHTGERPYECTKCGKFFSRKSSLIYHWRVHTGERPYECSACGRAFSSNSHLIRHQRVHTQERPYECSQCGKAFSERSTLVRHQIVHTRERTYECGHCGKIFSRLCNLAQHRRIHS</sequence>
<dbReference type="InterPro" id="IPR036236">
    <property type="entry name" value="Znf_C2H2_sf"/>
</dbReference>
<feature type="domain" description="C2H2-type" evidence="8">
    <location>
        <begin position="524"/>
        <end position="551"/>
    </location>
</feature>
<dbReference type="PROSITE" id="PS50157">
    <property type="entry name" value="ZINC_FINGER_C2H2_2"/>
    <property type="match status" value="10"/>
</dbReference>
<dbReference type="PANTHER" id="PTHR24393">
    <property type="entry name" value="ZINC FINGER PROTEIN"/>
    <property type="match status" value="1"/>
</dbReference>
<evidence type="ECO:0000256" key="1">
    <source>
        <dbReference type="ARBA" id="ARBA00022723"/>
    </source>
</evidence>
<evidence type="ECO:0000256" key="6">
    <source>
        <dbReference type="PROSITE-ProRule" id="PRU00042"/>
    </source>
</evidence>
<dbReference type="Proteomes" id="UP001176941">
    <property type="component" value="Chromosome 20"/>
</dbReference>
<accession>A0ABN8YI23</accession>
<feature type="domain" description="C2H2-type" evidence="8">
    <location>
        <begin position="725"/>
        <end position="748"/>
    </location>
</feature>
<dbReference type="SUPFAM" id="SSF57667">
    <property type="entry name" value="beta-beta-alpha zinc fingers"/>
    <property type="match status" value="7"/>
</dbReference>
<dbReference type="PROSITE" id="PS50805">
    <property type="entry name" value="KRAB"/>
    <property type="match status" value="1"/>
</dbReference>
<feature type="domain" description="C2H2-type" evidence="8">
    <location>
        <begin position="641"/>
        <end position="668"/>
    </location>
</feature>
<protein>
    <recommendedName>
        <fullName evidence="12">Zinc finger protein 132</fullName>
    </recommendedName>
</protein>
<keyword evidence="4" id="KW-0862">Zinc</keyword>
<dbReference type="EMBL" id="OX459956">
    <property type="protein sequence ID" value="CAI9161213.1"/>
    <property type="molecule type" value="Genomic_DNA"/>
</dbReference>
<dbReference type="Pfam" id="PF01352">
    <property type="entry name" value="KRAB"/>
    <property type="match status" value="1"/>
</dbReference>
<dbReference type="Gene3D" id="6.10.140.140">
    <property type="match status" value="1"/>
</dbReference>
<feature type="domain" description="C2H2-type" evidence="8">
    <location>
        <begin position="552"/>
        <end position="579"/>
    </location>
</feature>
<feature type="domain" description="KRAB" evidence="9">
    <location>
        <begin position="271"/>
        <end position="343"/>
    </location>
</feature>
<proteinExistence type="predicted"/>
<evidence type="ECO:0000259" key="9">
    <source>
        <dbReference type="PROSITE" id="PS50805"/>
    </source>
</evidence>
<feature type="compositionally biased region" description="Polar residues" evidence="7">
    <location>
        <begin position="443"/>
        <end position="454"/>
    </location>
</feature>
<evidence type="ECO:0000313" key="11">
    <source>
        <dbReference type="Proteomes" id="UP001176941"/>
    </source>
</evidence>
<evidence type="ECO:0000256" key="7">
    <source>
        <dbReference type="SAM" id="MobiDB-lite"/>
    </source>
</evidence>
<dbReference type="PANTHER" id="PTHR24393:SF143">
    <property type="entry name" value="ENDOTHELIAL ZINC FINGER PROTEIN INDUCED BY TUMOR NECROSIS FACTOR ALPHA"/>
    <property type="match status" value="1"/>
</dbReference>
<evidence type="ECO:0000256" key="5">
    <source>
        <dbReference type="ARBA" id="ARBA00023242"/>
    </source>
</evidence>
<gene>
    <name evidence="10" type="ORF">MRATA1EN1_LOCUS10175</name>
</gene>
<dbReference type="InterPro" id="IPR036051">
    <property type="entry name" value="KRAB_dom_sf"/>
</dbReference>
<evidence type="ECO:0008006" key="12">
    <source>
        <dbReference type="Google" id="ProtNLM"/>
    </source>
</evidence>
<evidence type="ECO:0000256" key="3">
    <source>
        <dbReference type="ARBA" id="ARBA00022771"/>
    </source>
</evidence>
<evidence type="ECO:0000256" key="2">
    <source>
        <dbReference type="ARBA" id="ARBA00022737"/>
    </source>
</evidence>
<evidence type="ECO:0000313" key="10">
    <source>
        <dbReference type="EMBL" id="CAI9161213.1"/>
    </source>
</evidence>
<feature type="region of interest" description="Disordered" evidence="7">
    <location>
        <begin position="431"/>
        <end position="458"/>
    </location>
</feature>
<feature type="domain" description="C2H2-type" evidence="8">
    <location>
        <begin position="496"/>
        <end position="523"/>
    </location>
</feature>
<dbReference type="PROSITE" id="PS00028">
    <property type="entry name" value="ZINC_FINGER_C2H2_1"/>
    <property type="match status" value="10"/>
</dbReference>
<keyword evidence="11" id="KW-1185">Reference proteome</keyword>
<keyword evidence="5" id="KW-0539">Nucleus</keyword>
<dbReference type="Pfam" id="PF00096">
    <property type="entry name" value="zf-C2H2"/>
    <property type="match status" value="10"/>
</dbReference>
<name>A0ABN8YI23_RANTA</name>
<keyword evidence="2" id="KW-0677">Repeat</keyword>
<dbReference type="InterPro" id="IPR013087">
    <property type="entry name" value="Znf_C2H2_type"/>
</dbReference>
<feature type="domain" description="C2H2-type" evidence="8">
    <location>
        <begin position="468"/>
        <end position="495"/>
    </location>
</feature>
<feature type="region of interest" description="Disordered" evidence="7">
    <location>
        <begin position="221"/>
        <end position="254"/>
    </location>
</feature>
<evidence type="ECO:0000259" key="8">
    <source>
        <dbReference type="PROSITE" id="PS50157"/>
    </source>
</evidence>
<evidence type="ECO:0000256" key="4">
    <source>
        <dbReference type="ARBA" id="ARBA00022833"/>
    </source>
</evidence>
<feature type="domain" description="C2H2-type" evidence="8">
    <location>
        <begin position="669"/>
        <end position="696"/>
    </location>
</feature>
<feature type="domain" description="C2H2-type" evidence="8">
    <location>
        <begin position="697"/>
        <end position="724"/>
    </location>
</feature>
<dbReference type="SMART" id="SM00355">
    <property type="entry name" value="ZnF_C2H2"/>
    <property type="match status" value="10"/>
</dbReference>
<dbReference type="InterPro" id="IPR001909">
    <property type="entry name" value="KRAB"/>
</dbReference>